<dbReference type="EMBL" id="CM009753">
    <property type="protein sequence ID" value="PUZ57150.1"/>
    <property type="molecule type" value="Genomic_DNA"/>
</dbReference>
<accession>A0A2T7DNI9</accession>
<dbReference type="Gramene" id="PUZ57151">
    <property type="protein sequence ID" value="PUZ57151"/>
    <property type="gene ID" value="GQ55_5G405300"/>
</dbReference>
<dbReference type="AlphaFoldDB" id="A0A2T7DNI9"/>
<evidence type="ECO:0000313" key="3">
    <source>
        <dbReference type="Proteomes" id="UP000244336"/>
    </source>
</evidence>
<feature type="compositionally biased region" description="Basic residues" evidence="1">
    <location>
        <begin position="1"/>
        <end position="14"/>
    </location>
</feature>
<name>A0A2T7DNI9_9POAL</name>
<sequence>MGAAGRKRPVRGGRRCIPGLHTAPPAPSRQGMTVCSGGEERGGDPCVACGSRGGRRGGASSTTSSSSTATSAGYAHEWQAPRACRLLLSTSSHVVIGLLQGATPLNPVADWPSYSAPPAQPDAVVFR</sequence>
<evidence type="ECO:0000256" key="1">
    <source>
        <dbReference type="SAM" id="MobiDB-lite"/>
    </source>
</evidence>
<dbReference type="EMBL" id="CM009753">
    <property type="protein sequence ID" value="PUZ57148.1"/>
    <property type="molecule type" value="Genomic_DNA"/>
</dbReference>
<protein>
    <submittedName>
        <fullName evidence="2">Uncharacterized protein</fullName>
    </submittedName>
</protein>
<organism evidence="2 3">
    <name type="scientific">Panicum hallii var. hallii</name>
    <dbReference type="NCBI Taxonomy" id="1504633"/>
    <lineage>
        <taxon>Eukaryota</taxon>
        <taxon>Viridiplantae</taxon>
        <taxon>Streptophyta</taxon>
        <taxon>Embryophyta</taxon>
        <taxon>Tracheophyta</taxon>
        <taxon>Spermatophyta</taxon>
        <taxon>Magnoliopsida</taxon>
        <taxon>Liliopsida</taxon>
        <taxon>Poales</taxon>
        <taxon>Poaceae</taxon>
        <taxon>PACMAD clade</taxon>
        <taxon>Panicoideae</taxon>
        <taxon>Panicodae</taxon>
        <taxon>Paniceae</taxon>
        <taxon>Panicinae</taxon>
        <taxon>Panicum</taxon>
        <taxon>Panicum sect. Panicum</taxon>
    </lineage>
</organism>
<feature type="region of interest" description="Disordered" evidence="1">
    <location>
        <begin position="1"/>
        <end position="37"/>
    </location>
</feature>
<keyword evidence="3" id="KW-1185">Reference proteome</keyword>
<dbReference type="Proteomes" id="UP000244336">
    <property type="component" value="Chromosome 5"/>
</dbReference>
<reference evidence="2 3" key="1">
    <citation type="submission" date="2018-04" db="EMBL/GenBank/DDBJ databases">
        <title>WGS assembly of Panicum hallii var. hallii HAL2.</title>
        <authorList>
            <person name="Lovell J."/>
            <person name="Jenkins J."/>
            <person name="Lowry D."/>
            <person name="Mamidi S."/>
            <person name="Sreedasyam A."/>
            <person name="Weng X."/>
            <person name="Barry K."/>
            <person name="Bonette J."/>
            <person name="Campitelli B."/>
            <person name="Daum C."/>
            <person name="Gordon S."/>
            <person name="Gould B."/>
            <person name="Lipzen A."/>
            <person name="MacQueen A."/>
            <person name="Palacio-Mejia J."/>
            <person name="Plott C."/>
            <person name="Shakirov E."/>
            <person name="Shu S."/>
            <person name="Yoshinaga Y."/>
            <person name="Zane M."/>
            <person name="Rokhsar D."/>
            <person name="Grimwood J."/>
            <person name="Schmutz J."/>
            <person name="Juenger T."/>
        </authorList>
    </citation>
    <scope>NUCLEOTIDE SEQUENCE [LARGE SCALE GENOMIC DNA]</scope>
    <source>
        <strain evidence="3">cv. HAL2</strain>
        <strain evidence="2">HAL2</strain>
    </source>
</reference>
<dbReference type="EMBL" id="CM009753">
    <property type="protein sequence ID" value="PUZ57149.1"/>
    <property type="molecule type" value="Genomic_DNA"/>
</dbReference>
<proteinExistence type="predicted"/>
<dbReference type="Gramene" id="PUZ57148">
    <property type="protein sequence ID" value="PUZ57148"/>
    <property type="gene ID" value="GQ55_5G405300"/>
</dbReference>
<dbReference type="EMBL" id="CM009753">
    <property type="protein sequence ID" value="PUZ57151.1"/>
    <property type="molecule type" value="Genomic_DNA"/>
</dbReference>
<dbReference type="Gramene" id="PUZ57149">
    <property type="protein sequence ID" value="PUZ57149"/>
    <property type="gene ID" value="GQ55_5G405300"/>
</dbReference>
<feature type="region of interest" description="Disordered" evidence="1">
    <location>
        <begin position="49"/>
        <end position="70"/>
    </location>
</feature>
<dbReference type="Gramene" id="PUZ57150">
    <property type="protein sequence ID" value="PUZ57150"/>
    <property type="gene ID" value="GQ55_5G405300"/>
</dbReference>
<evidence type="ECO:0000313" key="2">
    <source>
        <dbReference type="EMBL" id="PUZ57150.1"/>
    </source>
</evidence>
<feature type="compositionally biased region" description="Low complexity" evidence="1">
    <location>
        <begin position="58"/>
        <end position="70"/>
    </location>
</feature>
<gene>
    <name evidence="2" type="ORF">GQ55_5G405300</name>
</gene>